<dbReference type="InterPro" id="IPR006737">
    <property type="entry name" value="Motilin_assoc"/>
</dbReference>
<dbReference type="PANTHER" id="PTHR14156">
    <property type="entry name" value="MOTILIN"/>
    <property type="match status" value="1"/>
</dbReference>
<dbReference type="GO" id="GO:0005576">
    <property type="term" value="C:extracellular region"/>
    <property type="evidence" value="ECO:0007669"/>
    <property type="project" value="UniProtKB-SubCell"/>
</dbReference>
<dbReference type="Ensembl" id="ENSGALT00010066372.1">
    <property type="protein sequence ID" value="ENSGALP00010040638.1"/>
    <property type="gene ID" value="ENSGALG00010027373.1"/>
</dbReference>
<dbReference type="InterPro" id="IPR015662">
    <property type="entry name" value="Promotilin"/>
</dbReference>
<accession>A0A8V1A8Y5</accession>
<organism evidence="7 8">
    <name type="scientific">Gallus gallus</name>
    <name type="common">Chicken</name>
    <dbReference type="NCBI Taxonomy" id="9031"/>
    <lineage>
        <taxon>Eukaryota</taxon>
        <taxon>Metazoa</taxon>
        <taxon>Chordata</taxon>
        <taxon>Craniata</taxon>
        <taxon>Vertebrata</taxon>
        <taxon>Euteleostomi</taxon>
        <taxon>Archelosauria</taxon>
        <taxon>Archosauria</taxon>
        <taxon>Dinosauria</taxon>
        <taxon>Saurischia</taxon>
        <taxon>Theropoda</taxon>
        <taxon>Coelurosauria</taxon>
        <taxon>Aves</taxon>
        <taxon>Neognathae</taxon>
        <taxon>Galloanserae</taxon>
        <taxon>Galliformes</taxon>
        <taxon>Phasianidae</taxon>
        <taxon>Phasianinae</taxon>
        <taxon>Gallus</taxon>
    </lineage>
</organism>
<reference evidence="7" key="2">
    <citation type="submission" date="2025-08" db="UniProtKB">
        <authorList>
            <consortium name="Ensembl"/>
        </authorList>
    </citation>
    <scope>IDENTIFICATION</scope>
    <source>
        <strain evidence="7">broiler</strain>
    </source>
</reference>
<dbReference type="AlphaFoldDB" id="A0A8V1A8Y5"/>
<proteinExistence type="inferred from homology"/>
<reference evidence="7" key="1">
    <citation type="submission" date="2020-11" db="EMBL/GenBank/DDBJ databases">
        <title>Gallus gallus (Chicken) genome, bGalGal1, GRCg7b, maternal haplotype autosomes + Z &amp; W.</title>
        <authorList>
            <person name="Warren W."/>
            <person name="Formenti G."/>
            <person name="Fedrigo O."/>
            <person name="Haase B."/>
            <person name="Mountcastle J."/>
            <person name="Balacco J."/>
            <person name="Tracey A."/>
            <person name="Schneider V."/>
            <person name="Okimoto R."/>
            <person name="Cheng H."/>
            <person name="Hawken R."/>
            <person name="Howe K."/>
            <person name="Jarvis E.D."/>
        </authorList>
    </citation>
    <scope>NUCLEOTIDE SEQUENCE [LARGE SCALE GENOMIC DNA]</scope>
    <source>
        <strain evidence="7">Broiler</strain>
    </source>
</reference>
<dbReference type="PANTHER" id="PTHR14156:SF0">
    <property type="entry name" value="PROMOTILIN"/>
    <property type="match status" value="1"/>
</dbReference>
<comment type="similarity">
    <text evidence="2">Belongs to the motilin family.</text>
</comment>
<dbReference type="Proteomes" id="UP000000539">
    <property type="component" value="Chromosome 26"/>
</dbReference>
<protein>
    <submittedName>
        <fullName evidence="7">Motilin</fullName>
    </submittedName>
</protein>
<dbReference type="OrthoDB" id="9937685at2759"/>
<name>A0A8V1A8Y5_CHICK</name>
<evidence type="ECO:0000256" key="5">
    <source>
        <dbReference type="SAM" id="MobiDB-lite"/>
    </source>
</evidence>
<sequence>MLHWLQTAVRPPVPWVLCPVPRHTAGGHHITEHVWCSHDAVYHCLSLLSAVGLQEKERNKGQKKSLTPLQQLEEDDFSEQPGADVDGMKTIQLAVPVRAGMWLILRQLEKYQGVLEKLLTEVLQDTPNGTGRGLISALGILPFSPLTSSSSWRYLYSSEGLLCHVCSLYRVLRYPTLSHVHTFLLGRLYALLECCLCPRDDVGC</sequence>
<dbReference type="GO" id="GO:0005179">
    <property type="term" value="F:hormone activity"/>
    <property type="evidence" value="ECO:0007669"/>
    <property type="project" value="UniProtKB-KW"/>
</dbReference>
<keyword evidence="8" id="KW-1185">Reference proteome</keyword>
<evidence type="ECO:0000256" key="1">
    <source>
        <dbReference type="ARBA" id="ARBA00004613"/>
    </source>
</evidence>
<evidence type="ECO:0000256" key="2">
    <source>
        <dbReference type="ARBA" id="ARBA00006473"/>
    </source>
</evidence>
<dbReference type="FunCoup" id="A0A8V1A8Y5">
    <property type="interactions" value="5"/>
</dbReference>
<comment type="subcellular location">
    <subcellularLocation>
        <location evidence="1">Secreted</location>
    </subcellularLocation>
</comment>
<feature type="region of interest" description="Disordered" evidence="5">
    <location>
        <begin position="59"/>
        <end position="83"/>
    </location>
</feature>
<evidence type="ECO:0000259" key="6">
    <source>
        <dbReference type="Pfam" id="PF04643"/>
    </source>
</evidence>
<evidence type="ECO:0000256" key="4">
    <source>
        <dbReference type="ARBA" id="ARBA00022702"/>
    </source>
</evidence>
<keyword evidence="3" id="KW-0964">Secreted</keyword>
<evidence type="ECO:0000313" key="7">
    <source>
        <dbReference type="Ensembl" id="ENSGALP00010040638.1"/>
    </source>
</evidence>
<gene>
    <name evidence="7" type="primary">MLN</name>
</gene>
<feature type="domain" description="Motilin/ghrelin-associated peptide" evidence="6">
    <location>
        <begin position="90"/>
        <end position="128"/>
    </location>
</feature>
<evidence type="ECO:0000256" key="3">
    <source>
        <dbReference type="ARBA" id="ARBA00022525"/>
    </source>
</evidence>
<keyword evidence="4" id="KW-0372">Hormone</keyword>
<reference evidence="7" key="3">
    <citation type="submission" date="2025-09" db="UniProtKB">
        <authorList>
            <consortium name="Ensembl"/>
        </authorList>
    </citation>
    <scope>IDENTIFICATION</scope>
    <source>
        <strain evidence="7">broiler</strain>
    </source>
</reference>
<evidence type="ECO:0000313" key="8">
    <source>
        <dbReference type="Proteomes" id="UP000000539"/>
    </source>
</evidence>
<dbReference type="Pfam" id="PF04643">
    <property type="entry name" value="Motilin_assoc"/>
    <property type="match status" value="1"/>
</dbReference>